<dbReference type="Proteomes" id="UP001105220">
    <property type="component" value="Unplaced"/>
</dbReference>
<evidence type="ECO:0000313" key="2">
    <source>
        <dbReference type="EnsemblMetazoa" id="ACON029255-PA"/>
    </source>
</evidence>
<feature type="compositionally biased region" description="Acidic residues" evidence="1">
    <location>
        <begin position="183"/>
        <end position="193"/>
    </location>
</feature>
<dbReference type="VEuPathDB" id="VectorBase:ACON2_035085"/>
<evidence type="ECO:0000313" key="3">
    <source>
        <dbReference type="Proteomes" id="UP001105220"/>
    </source>
</evidence>
<feature type="compositionally biased region" description="Basic and acidic residues" evidence="1">
    <location>
        <begin position="42"/>
        <end position="64"/>
    </location>
</feature>
<feature type="region of interest" description="Disordered" evidence="1">
    <location>
        <begin position="1"/>
        <end position="312"/>
    </location>
</feature>
<dbReference type="VEuPathDB" id="VectorBase:ACMO_010020"/>
<reference key="1">
    <citation type="journal article" date="2019" name="Genes (Basel)">
        <title>A High-Quality De novo Genome Assembly from a Single Mosquito Using PacBio Sequencing.</title>
        <authorList>
            <person name="Kingan S.B."/>
            <person name="Heaton H."/>
            <person name="Cudini J."/>
            <person name="Lambert C.C."/>
            <person name="Baybayan P."/>
            <person name="Galvin B.D."/>
            <person name="Durbin R."/>
            <person name="Korlach J."/>
            <person name="Lawniczak M.K.N."/>
        </authorList>
    </citation>
    <scope>NUCLEOTIDE SEQUENCE [LARGE SCALE GENOMIC DNA]</scope>
    <source>
        <strain>Mali-NIH</strain>
    </source>
</reference>
<protein>
    <submittedName>
        <fullName evidence="2">Uncharacterized protein</fullName>
    </submittedName>
</protein>
<feature type="compositionally biased region" description="Acidic residues" evidence="1">
    <location>
        <begin position="122"/>
        <end position="155"/>
    </location>
</feature>
<name>A0A6E8WA60_ANOCL</name>
<feature type="compositionally biased region" description="Basic and acidic residues" evidence="1">
    <location>
        <begin position="99"/>
        <end position="112"/>
    </location>
</feature>
<proteinExistence type="predicted"/>
<reference evidence="2" key="2">
    <citation type="submission" date="2020-05" db="UniProtKB">
        <authorList>
            <consortium name="EnsemblMetazoa"/>
        </authorList>
    </citation>
    <scope>IDENTIFICATION</scope>
    <source>
        <strain evidence="2">Ngousso</strain>
    </source>
</reference>
<feature type="compositionally biased region" description="Basic and acidic residues" evidence="1">
    <location>
        <begin position="73"/>
        <end position="84"/>
    </location>
</feature>
<feature type="compositionally biased region" description="Acidic residues" evidence="1">
    <location>
        <begin position="85"/>
        <end position="94"/>
    </location>
</feature>
<dbReference type="VEuPathDB" id="VectorBase:ACON029255"/>
<dbReference type="AlphaFoldDB" id="A0A6E8WA60"/>
<accession>A0A6E8WA60</accession>
<organism evidence="2 3">
    <name type="scientific">Anopheles coluzzii</name>
    <name type="common">African malaria mosquito</name>
    <dbReference type="NCBI Taxonomy" id="1518534"/>
    <lineage>
        <taxon>Eukaryota</taxon>
        <taxon>Metazoa</taxon>
        <taxon>Ecdysozoa</taxon>
        <taxon>Arthropoda</taxon>
        <taxon>Hexapoda</taxon>
        <taxon>Insecta</taxon>
        <taxon>Pterygota</taxon>
        <taxon>Neoptera</taxon>
        <taxon>Endopterygota</taxon>
        <taxon>Diptera</taxon>
        <taxon>Nematocera</taxon>
        <taxon>Culicoidea</taxon>
        <taxon>Culicidae</taxon>
        <taxon>Anophelinae</taxon>
        <taxon>Anopheles</taxon>
    </lineage>
</organism>
<keyword evidence="3" id="KW-1185">Reference proteome</keyword>
<dbReference type="EnsemblMetazoa" id="ACON029255-RA">
    <property type="protein sequence ID" value="ACON029255-PA"/>
    <property type="gene ID" value="ACON029255"/>
</dbReference>
<sequence length="370" mass="41674">METTTVPVSEEQPEKEESRRTQQPADGEACAAVETVASTDCTDSRKVEGTEETEKLYAERKENAIPEGSNRSGTEEAKTNRDSSDGAEPEEQIVELDSSPEKSTGRTKEDALKSPPDLETYSVDDEEEHEGELVEEEEMDEEEEYDEMDEEYEVYVEEKESANAPHHRHQSSDDDASKPDDALSTDEYTDEEAVVVKAEPKAAAPPPTASARKSSSDAEEEEDDDEVEIISCDDDNEDEVDDDEDDDSVPDDEEEEEDDEEEEEEDVMEEDEAEEEERTPPAKVGRKQRADARSTEDSDESSGSPKLKVKYRSYQQRRSASLRKRAVRMLWVFTFSTNGGARSVIRTSIIRTFDNTKPKMKLCSVKNSLF</sequence>
<feature type="compositionally biased region" description="Basic and acidic residues" evidence="1">
    <location>
        <begin position="170"/>
        <end position="181"/>
    </location>
</feature>
<evidence type="ECO:0000256" key="1">
    <source>
        <dbReference type="SAM" id="MobiDB-lite"/>
    </source>
</evidence>
<feature type="compositionally biased region" description="Acidic residues" evidence="1">
    <location>
        <begin position="217"/>
        <end position="277"/>
    </location>
</feature>